<comment type="caution">
    <text evidence="2">The sequence shown here is derived from an EMBL/GenBank/DDBJ whole genome shotgun (WGS) entry which is preliminary data.</text>
</comment>
<proteinExistence type="predicted"/>
<dbReference type="SUPFAM" id="SSF81301">
    <property type="entry name" value="Nucleotidyltransferase"/>
    <property type="match status" value="1"/>
</dbReference>
<dbReference type="PANTHER" id="PTHR43449:SF1">
    <property type="entry name" value="POLYMERASE BETA NUCLEOTIDYLTRANSFERASE DOMAIN-CONTAINING PROTEIN"/>
    <property type="match status" value="1"/>
</dbReference>
<dbReference type="CDD" id="cd05403">
    <property type="entry name" value="NT_KNTase_like"/>
    <property type="match status" value="1"/>
</dbReference>
<dbReference type="GO" id="GO:0016779">
    <property type="term" value="F:nucleotidyltransferase activity"/>
    <property type="evidence" value="ECO:0007669"/>
    <property type="project" value="InterPro"/>
</dbReference>
<name>A0A2R6B0D6_9ARCH</name>
<reference evidence="2 3" key="1">
    <citation type="submission" date="2017-04" db="EMBL/GenBank/DDBJ databases">
        <title>Novel microbial lineages endemic to geothermal iron-oxide mats fill important gaps in the evolutionary history of Archaea.</title>
        <authorList>
            <person name="Jay Z.J."/>
            <person name="Beam J.P."/>
            <person name="Dlakic M."/>
            <person name="Rusch D.B."/>
            <person name="Kozubal M.A."/>
            <person name="Inskeep W.P."/>
        </authorList>
    </citation>
    <scope>NUCLEOTIDE SEQUENCE [LARGE SCALE GENOMIC DNA]</scope>
    <source>
        <strain evidence="2">OSP_D</strain>
    </source>
</reference>
<evidence type="ECO:0000259" key="1">
    <source>
        <dbReference type="Pfam" id="PF01909"/>
    </source>
</evidence>
<protein>
    <recommendedName>
        <fullName evidence="1">Polymerase nucleotidyl transferase domain-containing protein</fullName>
    </recommendedName>
</protein>
<dbReference type="InterPro" id="IPR002934">
    <property type="entry name" value="Polymerase_NTP_transf_dom"/>
</dbReference>
<dbReference type="PANTHER" id="PTHR43449">
    <property type="entry name" value="NUCLEOTIDYLTRANSFERASE"/>
    <property type="match status" value="1"/>
</dbReference>
<evidence type="ECO:0000313" key="3">
    <source>
        <dbReference type="Proteomes" id="UP000240322"/>
    </source>
</evidence>
<dbReference type="InterPro" id="IPR043519">
    <property type="entry name" value="NT_sf"/>
</dbReference>
<accession>A0A2R6B0D6</accession>
<dbReference type="Proteomes" id="UP000240322">
    <property type="component" value="Unassembled WGS sequence"/>
</dbReference>
<dbReference type="AlphaFoldDB" id="A0A2R6B0D6"/>
<organism evidence="2 3">
    <name type="scientific">Candidatus Marsarchaeota G2 archaeon OSP_D</name>
    <dbReference type="NCBI Taxonomy" id="1978157"/>
    <lineage>
        <taxon>Archaea</taxon>
        <taxon>Candidatus Marsarchaeota</taxon>
        <taxon>Candidatus Marsarchaeota group 2</taxon>
    </lineage>
</organism>
<dbReference type="Pfam" id="PF01909">
    <property type="entry name" value="NTP_transf_2"/>
    <property type="match status" value="1"/>
</dbReference>
<gene>
    <name evidence="2" type="ORF">B9Q03_02110</name>
</gene>
<sequence>MVRYLDNLARILREKWGKVSLVLFGSYARGDFNYWSDVDVIIVSEHFRGLEFPRRGAEVCEPIDAICWTPDEATIIINKDSWKQALSQSVVIADDYNLFTNQKGTTNI</sequence>
<feature type="domain" description="Polymerase nucleotidyl transferase" evidence="1">
    <location>
        <begin position="6"/>
        <end position="48"/>
    </location>
</feature>
<dbReference type="EMBL" id="NEXE01000010">
    <property type="protein sequence ID" value="PSN92112.1"/>
    <property type="molecule type" value="Genomic_DNA"/>
</dbReference>
<dbReference type="Gene3D" id="3.30.460.10">
    <property type="entry name" value="Beta Polymerase, domain 2"/>
    <property type="match status" value="1"/>
</dbReference>
<evidence type="ECO:0000313" key="2">
    <source>
        <dbReference type="EMBL" id="PSN92112.1"/>
    </source>
</evidence>